<protein>
    <submittedName>
        <fullName evidence="2">Phosphotransferase</fullName>
    </submittedName>
</protein>
<name>A0A6A9V1B6_9ACTN</name>
<dbReference type="InterPro" id="IPR002575">
    <property type="entry name" value="Aminoglycoside_PTrfase"/>
</dbReference>
<dbReference type="EMBL" id="WPCU01000008">
    <property type="protein sequence ID" value="MVA76820.1"/>
    <property type="molecule type" value="Genomic_DNA"/>
</dbReference>
<proteinExistence type="predicted"/>
<keyword evidence="3" id="KW-1185">Reference proteome</keyword>
<feature type="domain" description="Aminoglycoside phosphotransferase" evidence="1">
    <location>
        <begin position="47"/>
        <end position="251"/>
    </location>
</feature>
<dbReference type="Proteomes" id="UP000435304">
    <property type="component" value="Unassembled WGS sequence"/>
</dbReference>
<dbReference type="GO" id="GO:0016740">
    <property type="term" value="F:transferase activity"/>
    <property type="evidence" value="ECO:0007669"/>
    <property type="project" value="UniProtKB-KW"/>
</dbReference>
<sequence length="302" mass="32785">MRRCSGPRPWAEQEGSTVQLEQQERSLLAALTDEHRLWPAGAEPVVLARGSENTTFAVGDCIVRLGADRDAVAREVALLRALGSRTAVAVPAPLVHRPELGLLVYRRVPGTPLISRQDRSSPSLVRGLVEVLGALRSVGAGLELPTDDYAAQEWHRDAVEAFGRVRSHLGAGEASLVAAFLDREPPPPRVGRVPQHNDLGAEHLLVDARGHLTGVIDWSDAARTDPARDLGSLYRDLGGATAHRVAEALGQPLTEDEAGRVRFHARCRWLEDVAYGLQDPAGRGVYLENARRTFAHTFGERG</sequence>
<dbReference type="InterPro" id="IPR051678">
    <property type="entry name" value="AGP_Transferase"/>
</dbReference>
<dbReference type="PANTHER" id="PTHR21310">
    <property type="entry name" value="AMINOGLYCOSIDE PHOSPHOTRANSFERASE-RELATED-RELATED"/>
    <property type="match status" value="1"/>
</dbReference>
<dbReference type="Pfam" id="PF01636">
    <property type="entry name" value="APH"/>
    <property type="match status" value="1"/>
</dbReference>
<evidence type="ECO:0000259" key="1">
    <source>
        <dbReference type="Pfam" id="PF01636"/>
    </source>
</evidence>
<dbReference type="InterPro" id="IPR011009">
    <property type="entry name" value="Kinase-like_dom_sf"/>
</dbReference>
<comment type="caution">
    <text evidence="2">The sequence shown here is derived from an EMBL/GenBank/DDBJ whole genome shotgun (WGS) entry which is preliminary data.</text>
</comment>
<evidence type="ECO:0000313" key="2">
    <source>
        <dbReference type="EMBL" id="MVA76820.1"/>
    </source>
</evidence>
<dbReference type="AlphaFoldDB" id="A0A6A9V1B6"/>
<accession>A0A6A9V1B6</accession>
<organism evidence="2 3">
    <name type="scientific">Auraticoccus cholistanensis</name>
    <dbReference type="NCBI Taxonomy" id="2656650"/>
    <lineage>
        <taxon>Bacteria</taxon>
        <taxon>Bacillati</taxon>
        <taxon>Actinomycetota</taxon>
        <taxon>Actinomycetes</taxon>
        <taxon>Propionibacteriales</taxon>
        <taxon>Propionibacteriaceae</taxon>
        <taxon>Auraticoccus</taxon>
    </lineage>
</organism>
<dbReference type="Gene3D" id="3.90.1200.10">
    <property type="match status" value="1"/>
</dbReference>
<dbReference type="SUPFAM" id="SSF56112">
    <property type="entry name" value="Protein kinase-like (PK-like)"/>
    <property type="match status" value="1"/>
</dbReference>
<gene>
    <name evidence="2" type="ORF">GC722_12415</name>
</gene>
<reference evidence="2 3" key="1">
    <citation type="submission" date="2019-12" db="EMBL/GenBank/DDBJ databases">
        <title>Auraticoccus cholistani sp. nov., an actinomycete isolated from soil of Cholistan desert.</title>
        <authorList>
            <person name="Cheema M.T."/>
        </authorList>
    </citation>
    <scope>NUCLEOTIDE SEQUENCE [LARGE SCALE GENOMIC DNA]</scope>
    <source>
        <strain evidence="2 3">F435</strain>
    </source>
</reference>
<keyword evidence="2" id="KW-0808">Transferase</keyword>
<evidence type="ECO:0000313" key="3">
    <source>
        <dbReference type="Proteomes" id="UP000435304"/>
    </source>
</evidence>
<dbReference type="PANTHER" id="PTHR21310:SF15">
    <property type="entry name" value="AMINOGLYCOSIDE PHOSPHOTRANSFERASE DOMAIN-CONTAINING PROTEIN"/>
    <property type="match status" value="1"/>
</dbReference>